<keyword evidence="2" id="KW-1185">Reference proteome</keyword>
<gene>
    <name evidence="1" type="ORF">GCM10025875_11420</name>
</gene>
<reference evidence="1" key="1">
    <citation type="journal article" date="2014" name="Int. J. Syst. Evol. Microbiol.">
        <title>Complete genome sequence of Corynebacterium casei LMG S-19264T (=DSM 44701T), isolated from a smear-ripened cheese.</title>
        <authorList>
            <consortium name="US DOE Joint Genome Institute (JGI-PGF)"/>
            <person name="Walter F."/>
            <person name="Albersmeier A."/>
            <person name="Kalinowski J."/>
            <person name="Ruckert C."/>
        </authorList>
    </citation>
    <scope>NUCLEOTIDE SEQUENCE</scope>
    <source>
        <strain evidence="1">NBRC 112290</strain>
    </source>
</reference>
<proteinExistence type="predicted"/>
<sequence>MSTTATISGGISTAFAKIEASVGVTASESLTVTTGNSTTVDVPANSTAYAEYGANTVTVRGKSYTLNNACNPINVTYPTITAPTSVGWKTY</sequence>
<organism evidence="1 2">
    <name type="scientific">Litorihabitans aurantiacus</name>
    <dbReference type="NCBI Taxonomy" id="1930061"/>
    <lineage>
        <taxon>Bacteria</taxon>
        <taxon>Bacillati</taxon>
        <taxon>Actinomycetota</taxon>
        <taxon>Actinomycetes</taxon>
        <taxon>Micrococcales</taxon>
        <taxon>Beutenbergiaceae</taxon>
        <taxon>Litorihabitans</taxon>
    </lineage>
</organism>
<dbReference type="AlphaFoldDB" id="A0AA37UMF6"/>
<reference evidence="1" key="2">
    <citation type="submission" date="2023-02" db="EMBL/GenBank/DDBJ databases">
        <authorList>
            <person name="Sun Q."/>
            <person name="Mori K."/>
        </authorList>
    </citation>
    <scope>NUCLEOTIDE SEQUENCE</scope>
    <source>
        <strain evidence="1">NBRC 112290</strain>
    </source>
</reference>
<evidence type="ECO:0000313" key="1">
    <source>
        <dbReference type="EMBL" id="GMA31150.1"/>
    </source>
</evidence>
<evidence type="ECO:0000313" key="2">
    <source>
        <dbReference type="Proteomes" id="UP001157161"/>
    </source>
</evidence>
<name>A0AA37UMF6_9MICO</name>
<accession>A0AA37UMF6</accession>
<protein>
    <submittedName>
        <fullName evidence="1">Uncharacterized protein</fullName>
    </submittedName>
</protein>
<dbReference type="Proteomes" id="UP001157161">
    <property type="component" value="Unassembled WGS sequence"/>
</dbReference>
<comment type="caution">
    <text evidence="1">The sequence shown here is derived from an EMBL/GenBank/DDBJ whole genome shotgun (WGS) entry which is preliminary data.</text>
</comment>
<dbReference type="EMBL" id="BSUM01000001">
    <property type="protein sequence ID" value="GMA31150.1"/>
    <property type="molecule type" value="Genomic_DNA"/>
</dbReference>